<sequence length="140" mass="16234">MYEQRTTMLHSQNVVGRETLLLDLTRLTNEGFTSIVGPFEKAFQEHIQQWTMTDKPRKERSFSVYTNCPLPVPEDRLLFVLSYLKHAPRQSYHDDTFGLIQSRLSTCLVNNHLRIGACQIFSCEKLYDALVSGEVIQRPK</sequence>
<dbReference type="Proteomes" id="UP000050509">
    <property type="component" value="Unassembled WGS sequence"/>
</dbReference>
<reference evidence="1 2" key="1">
    <citation type="submission" date="2015-09" db="EMBL/GenBank/DDBJ databases">
        <title>Draft genome sequence of Kouleothrix aurantiaca JCM 19913.</title>
        <authorList>
            <person name="Hemp J."/>
        </authorList>
    </citation>
    <scope>NUCLEOTIDE SEQUENCE [LARGE SCALE GENOMIC DNA]</scope>
    <source>
        <strain evidence="1 2">COM-B</strain>
    </source>
</reference>
<evidence type="ECO:0000313" key="1">
    <source>
        <dbReference type="EMBL" id="KPV52828.1"/>
    </source>
</evidence>
<evidence type="ECO:0000313" key="2">
    <source>
        <dbReference type="Proteomes" id="UP000050509"/>
    </source>
</evidence>
<protein>
    <submittedName>
        <fullName evidence="1">Uncharacterized protein</fullName>
    </submittedName>
</protein>
<dbReference type="AlphaFoldDB" id="A0A0P9D1N5"/>
<comment type="caution">
    <text evidence="1">The sequence shown here is derived from an EMBL/GenBank/DDBJ whole genome shotgun (WGS) entry which is preliminary data.</text>
</comment>
<organism evidence="1 2">
    <name type="scientific">Kouleothrix aurantiaca</name>
    <dbReference type="NCBI Taxonomy" id="186479"/>
    <lineage>
        <taxon>Bacteria</taxon>
        <taxon>Bacillati</taxon>
        <taxon>Chloroflexota</taxon>
        <taxon>Chloroflexia</taxon>
        <taxon>Chloroflexales</taxon>
        <taxon>Roseiflexineae</taxon>
        <taxon>Roseiflexaceae</taxon>
        <taxon>Kouleothrix</taxon>
    </lineage>
</organism>
<proteinExistence type="predicted"/>
<keyword evidence="2" id="KW-1185">Reference proteome</keyword>
<dbReference type="EMBL" id="LJCR01000418">
    <property type="protein sequence ID" value="KPV52828.1"/>
    <property type="molecule type" value="Genomic_DNA"/>
</dbReference>
<name>A0A0P9D1N5_9CHLR</name>
<accession>A0A0P9D1N5</accession>
<gene>
    <name evidence="1" type="ORF">SE17_13150</name>
</gene>